<organism evidence="7 8">
    <name type="scientific">Actinoallomurus liliacearum</name>
    <dbReference type="NCBI Taxonomy" id="1080073"/>
    <lineage>
        <taxon>Bacteria</taxon>
        <taxon>Bacillati</taxon>
        <taxon>Actinomycetota</taxon>
        <taxon>Actinomycetes</taxon>
        <taxon>Streptosporangiales</taxon>
        <taxon>Thermomonosporaceae</taxon>
        <taxon>Actinoallomurus</taxon>
    </lineage>
</organism>
<dbReference type="InterPro" id="IPR000847">
    <property type="entry name" value="LysR_HTH_N"/>
</dbReference>
<name>A0ABP8TQX0_9ACTN</name>
<dbReference type="Pfam" id="PF00126">
    <property type="entry name" value="HTH_1"/>
    <property type="match status" value="1"/>
</dbReference>
<dbReference type="PROSITE" id="PS50931">
    <property type="entry name" value="HTH_LYSR"/>
    <property type="match status" value="1"/>
</dbReference>
<protein>
    <submittedName>
        <fullName evidence="7">LysR family transcriptional regulator</fullName>
    </submittedName>
</protein>
<keyword evidence="2" id="KW-0805">Transcription regulation</keyword>
<evidence type="ECO:0000313" key="8">
    <source>
        <dbReference type="Proteomes" id="UP001500212"/>
    </source>
</evidence>
<keyword evidence="3" id="KW-0238">DNA-binding</keyword>
<comment type="caution">
    <text evidence="7">The sequence shown here is derived from an EMBL/GenBank/DDBJ whole genome shotgun (WGS) entry which is preliminary data.</text>
</comment>
<dbReference type="PANTHER" id="PTHR30346">
    <property type="entry name" value="TRANSCRIPTIONAL DUAL REGULATOR HCAR-RELATED"/>
    <property type="match status" value="1"/>
</dbReference>
<dbReference type="SUPFAM" id="SSF46785">
    <property type="entry name" value="Winged helix' DNA-binding domain"/>
    <property type="match status" value="1"/>
</dbReference>
<accession>A0ABP8TQX0</accession>
<dbReference type="Pfam" id="PF03466">
    <property type="entry name" value="LysR_substrate"/>
    <property type="match status" value="2"/>
</dbReference>
<dbReference type="CDD" id="cd08414">
    <property type="entry name" value="PBP2_LTTR_aromatics_like"/>
    <property type="match status" value="1"/>
</dbReference>
<evidence type="ECO:0000256" key="2">
    <source>
        <dbReference type="ARBA" id="ARBA00023015"/>
    </source>
</evidence>
<dbReference type="InterPro" id="IPR036390">
    <property type="entry name" value="WH_DNA-bd_sf"/>
</dbReference>
<keyword evidence="8" id="KW-1185">Reference proteome</keyword>
<dbReference type="RefSeq" id="WP_345358616.1">
    <property type="nucleotide sequence ID" value="NZ_BAABHJ010000017.1"/>
</dbReference>
<reference evidence="8" key="1">
    <citation type="journal article" date="2019" name="Int. J. Syst. Evol. Microbiol.">
        <title>The Global Catalogue of Microorganisms (GCM) 10K type strain sequencing project: providing services to taxonomists for standard genome sequencing and annotation.</title>
        <authorList>
            <consortium name="The Broad Institute Genomics Platform"/>
            <consortium name="The Broad Institute Genome Sequencing Center for Infectious Disease"/>
            <person name="Wu L."/>
            <person name="Ma J."/>
        </authorList>
    </citation>
    <scope>NUCLEOTIDE SEQUENCE [LARGE SCALE GENOMIC DNA]</scope>
    <source>
        <strain evidence="8">JCM 17938</strain>
    </source>
</reference>
<dbReference type="Gene3D" id="1.10.10.10">
    <property type="entry name" value="Winged helix-like DNA-binding domain superfamily/Winged helix DNA-binding domain"/>
    <property type="match status" value="1"/>
</dbReference>
<evidence type="ECO:0000256" key="4">
    <source>
        <dbReference type="ARBA" id="ARBA00023163"/>
    </source>
</evidence>
<evidence type="ECO:0000256" key="5">
    <source>
        <dbReference type="SAM" id="MobiDB-lite"/>
    </source>
</evidence>
<dbReference type="InterPro" id="IPR005119">
    <property type="entry name" value="LysR_subst-bd"/>
</dbReference>
<dbReference type="Proteomes" id="UP001500212">
    <property type="component" value="Unassembled WGS sequence"/>
</dbReference>
<feature type="region of interest" description="Disordered" evidence="5">
    <location>
        <begin position="194"/>
        <end position="242"/>
    </location>
</feature>
<evidence type="ECO:0000256" key="1">
    <source>
        <dbReference type="ARBA" id="ARBA00009437"/>
    </source>
</evidence>
<dbReference type="EMBL" id="BAABHJ010000017">
    <property type="protein sequence ID" value="GAA4611436.1"/>
    <property type="molecule type" value="Genomic_DNA"/>
</dbReference>
<dbReference type="PANTHER" id="PTHR30346:SF0">
    <property type="entry name" value="HCA OPERON TRANSCRIPTIONAL ACTIVATOR HCAR"/>
    <property type="match status" value="1"/>
</dbReference>
<evidence type="ECO:0000256" key="3">
    <source>
        <dbReference type="ARBA" id="ARBA00023125"/>
    </source>
</evidence>
<proteinExistence type="inferred from homology"/>
<dbReference type="InterPro" id="IPR036388">
    <property type="entry name" value="WH-like_DNA-bd_sf"/>
</dbReference>
<sequence length="328" mass="35513">MNDLESRELRYFVAVAEELHFGRAAGRLGMAQPPLSRAIRDLERRLGVRLFERTTRQVRLTAAGEVFLRDARTALDAIAAAGRRVRNAGRAAPVLRVALKADNDAGLLPRILSAYQRENAAIDVELVLGGRGEQAPALRDGRADVALLVSPFDDRGLDFEPLRTEPRLAVLAATDPLAARSSLRLADLAGRSLPDGTLVEEDGPPRPHTGENGPPRSHAHLGESGPTWPRTAPRELTAGARRPPSDITQIFRLVELGQMICFLPAWVTRRYPLSGIAYRPVDDLEPATLAVAWPRDARSPAVAAFIRAAVSVPATADAENGVPQEARS</sequence>
<feature type="domain" description="HTH lysR-type" evidence="6">
    <location>
        <begin position="4"/>
        <end position="61"/>
    </location>
</feature>
<comment type="similarity">
    <text evidence="1">Belongs to the LysR transcriptional regulatory family.</text>
</comment>
<gene>
    <name evidence="7" type="ORF">GCM10023195_48410</name>
</gene>
<dbReference type="PRINTS" id="PR00039">
    <property type="entry name" value="HTHLYSR"/>
</dbReference>
<dbReference type="Gene3D" id="3.40.190.290">
    <property type="match status" value="1"/>
</dbReference>
<evidence type="ECO:0000313" key="7">
    <source>
        <dbReference type="EMBL" id="GAA4611436.1"/>
    </source>
</evidence>
<dbReference type="SUPFAM" id="SSF53850">
    <property type="entry name" value="Periplasmic binding protein-like II"/>
    <property type="match status" value="1"/>
</dbReference>
<keyword evidence="4" id="KW-0804">Transcription</keyword>
<dbReference type="Gene3D" id="3.40.190.10">
    <property type="entry name" value="Periplasmic binding protein-like II"/>
    <property type="match status" value="2"/>
</dbReference>
<evidence type="ECO:0000259" key="6">
    <source>
        <dbReference type="PROSITE" id="PS50931"/>
    </source>
</evidence>